<accession>A0ABY1BQW9</accession>
<dbReference type="Proteomes" id="UP000198512">
    <property type="component" value="Unassembled WGS sequence"/>
</dbReference>
<keyword evidence="2" id="KW-1185">Reference proteome</keyword>
<organism evidence="1 2">
    <name type="scientific">Pseudomonas cuatrocienegasensis</name>
    <dbReference type="NCBI Taxonomy" id="543360"/>
    <lineage>
        <taxon>Bacteria</taxon>
        <taxon>Pseudomonadati</taxon>
        <taxon>Pseudomonadota</taxon>
        <taxon>Gammaproteobacteria</taxon>
        <taxon>Pseudomonadales</taxon>
        <taxon>Pseudomonadaceae</taxon>
        <taxon>Pseudomonas</taxon>
    </lineage>
</organism>
<sequence length="170" mass="18256">MTRLYVLLMLTVATALVAIGYRLGVDHEQGKAQALERSQLRQAFEQGQALGTVRDRVVTEYVDRVQVIEKQGKTIIERVPVYVSEKADRACVVPAGFVRLHDAAAHALPAPEPAGAADEAPSGVGLSAVAVTTAGNYAKCEANAEQLKSLLDYLRLHKLITSPRNADAPP</sequence>
<comment type="caution">
    <text evidence="1">The sequence shown here is derived from an EMBL/GenBank/DDBJ whole genome shotgun (WGS) entry which is preliminary data.</text>
</comment>
<evidence type="ECO:0000313" key="1">
    <source>
        <dbReference type="EMBL" id="SER40815.1"/>
    </source>
</evidence>
<reference evidence="1 2" key="1">
    <citation type="submission" date="2016-10" db="EMBL/GenBank/DDBJ databases">
        <authorList>
            <person name="Varghese N."/>
            <person name="Submissions S."/>
        </authorList>
    </citation>
    <scope>NUCLEOTIDE SEQUENCE [LARGE SCALE GENOMIC DNA]</scope>
    <source>
        <strain evidence="1 2">CIP 109853</strain>
    </source>
</reference>
<protein>
    <submittedName>
        <fullName evidence="1">Uncharacterized protein</fullName>
    </submittedName>
</protein>
<proteinExistence type="predicted"/>
<name>A0ABY1BQW9_9PSED</name>
<gene>
    <name evidence="1" type="ORF">SAMN05216600_12812</name>
</gene>
<dbReference type="EMBL" id="FOFP01000028">
    <property type="protein sequence ID" value="SER40815.1"/>
    <property type="molecule type" value="Genomic_DNA"/>
</dbReference>
<evidence type="ECO:0000313" key="2">
    <source>
        <dbReference type="Proteomes" id="UP000198512"/>
    </source>
</evidence>